<name>A0A9W9DG82_9AGAR</name>
<evidence type="ECO:0000313" key="2">
    <source>
        <dbReference type="EMBL" id="KAJ4469216.1"/>
    </source>
</evidence>
<feature type="transmembrane region" description="Helical" evidence="1">
    <location>
        <begin position="50"/>
        <end position="72"/>
    </location>
</feature>
<keyword evidence="6" id="KW-1185">Reference proteome</keyword>
<keyword evidence="1" id="KW-0472">Membrane</keyword>
<proteinExistence type="predicted"/>
<dbReference type="EMBL" id="JAOTPV010000033">
    <property type="protein sequence ID" value="KAJ4469219.1"/>
    <property type="molecule type" value="Genomic_DNA"/>
</dbReference>
<gene>
    <name evidence="2" type="ORF">J3R30DRAFT_3551716</name>
    <name evidence="3" type="ORF">J3R30DRAFT_3551810</name>
    <name evidence="4" type="ORF">J3R30DRAFT_3551881</name>
    <name evidence="5" type="ORF">J3R30DRAFT_3551946</name>
</gene>
<evidence type="ECO:0000256" key="1">
    <source>
        <dbReference type="SAM" id="Phobius"/>
    </source>
</evidence>
<feature type="transmembrane region" description="Helical" evidence="1">
    <location>
        <begin position="20"/>
        <end position="38"/>
    </location>
</feature>
<comment type="caution">
    <text evidence="4">The sequence shown here is derived from an EMBL/GenBank/DDBJ whole genome shotgun (WGS) entry which is preliminary data.</text>
</comment>
<dbReference type="EMBL" id="JAOTPV010000033">
    <property type="protein sequence ID" value="KAJ4469216.1"/>
    <property type="molecule type" value="Genomic_DNA"/>
</dbReference>
<dbReference type="Proteomes" id="UP001150266">
    <property type="component" value="Unassembled WGS sequence"/>
</dbReference>
<accession>A0A9W9DG82</accession>
<dbReference type="EMBL" id="JAOTPV010000033">
    <property type="protein sequence ID" value="KAJ4469223.1"/>
    <property type="molecule type" value="Genomic_DNA"/>
</dbReference>
<organism evidence="4 6">
    <name type="scientific">Lentinula aciculospora</name>
    <dbReference type="NCBI Taxonomy" id="153920"/>
    <lineage>
        <taxon>Eukaryota</taxon>
        <taxon>Fungi</taxon>
        <taxon>Dikarya</taxon>
        <taxon>Basidiomycota</taxon>
        <taxon>Agaricomycotina</taxon>
        <taxon>Agaricomycetes</taxon>
        <taxon>Agaricomycetidae</taxon>
        <taxon>Agaricales</taxon>
        <taxon>Marasmiineae</taxon>
        <taxon>Omphalotaceae</taxon>
        <taxon>Lentinula</taxon>
    </lineage>
</organism>
<reference evidence="4" key="1">
    <citation type="submission" date="2022-08" db="EMBL/GenBank/DDBJ databases">
        <title>A Global Phylogenomic Analysis of the Shiitake Genus Lentinula.</title>
        <authorList>
            <consortium name="DOE Joint Genome Institute"/>
            <person name="Sierra-Patev S."/>
            <person name="Min B."/>
            <person name="Naranjo-Ortiz M."/>
            <person name="Looney B."/>
            <person name="Konkel Z."/>
            <person name="Slot J.C."/>
            <person name="Sakamoto Y."/>
            <person name="Steenwyk J.L."/>
            <person name="Rokas A."/>
            <person name="Carro J."/>
            <person name="Camarero S."/>
            <person name="Ferreira P."/>
            <person name="Molpeceres G."/>
            <person name="Ruiz-Duenas F.J."/>
            <person name="Serrano A."/>
            <person name="Henrissat B."/>
            <person name="Drula E."/>
            <person name="Hughes K.W."/>
            <person name="Mata J.L."/>
            <person name="Ishikawa N.K."/>
            <person name="Vargas-Isla R."/>
            <person name="Ushijima S."/>
            <person name="Smith C.A."/>
            <person name="Ahrendt S."/>
            <person name="Andreopoulos W."/>
            <person name="He G."/>
            <person name="Labutti K."/>
            <person name="Lipzen A."/>
            <person name="Ng V."/>
            <person name="Riley R."/>
            <person name="Sandor L."/>
            <person name="Barry K."/>
            <person name="Martinez A.T."/>
            <person name="Xiao Y."/>
            <person name="Gibbons J.G."/>
            <person name="Terashima K."/>
            <person name="Grigoriev I.V."/>
            <person name="Hibbett D.S."/>
        </authorList>
    </citation>
    <scope>NUCLEOTIDE SEQUENCE</scope>
    <source>
        <strain evidence="4">JLM2183</strain>
    </source>
</reference>
<evidence type="ECO:0000313" key="4">
    <source>
        <dbReference type="EMBL" id="KAJ4469223.1"/>
    </source>
</evidence>
<sequence length="76" mass="8272">MSQLWNSQRNVAKTDGGCWTVTLSGTLITFLCLSLVDVPSISTERAGSSLVRRCLVCGAVYLSIYLSINLFIDISL</sequence>
<keyword evidence="1" id="KW-0812">Transmembrane</keyword>
<keyword evidence="1" id="KW-1133">Transmembrane helix</keyword>
<dbReference type="EMBL" id="JAOTPV010000033">
    <property type="protein sequence ID" value="KAJ4469227.1"/>
    <property type="molecule type" value="Genomic_DNA"/>
</dbReference>
<dbReference type="AlphaFoldDB" id="A0A9W9DG82"/>
<evidence type="ECO:0000313" key="6">
    <source>
        <dbReference type="Proteomes" id="UP001150266"/>
    </source>
</evidence>
<protein>
    <submittedName>
        <fullName evidence="4">Uncharacterized protein</fullName>
    </submittedName>
</protein>
<evidence type="ECO:0000313" key="3">
    <source>
        <dbReference type="EMBL" id="KAJ4469219.1"/>
    </source>
</evidence>
<evidence type="ECO:0000313" key="5">
    <source>
        <dbReference type="EMBL" id="KAJ4469227.1"/>
    </source>
</evidence>